<protein>
    <recommendedName>
        <fullName evidence="1">MrfA-like Zn-binding domain-containing protein</fullName>
    </recommendedName>
</protein>
<feature type="domain" description="MrfA-like Zn-binding" evidence="1">
    <location>
        <begin position="506"/>
        <end position="608"/>
    </location>
</feature>
<organism evidence="2">
    <name type="scientific">hydrocarbon metagenome</name>
    <dbReference type="NCBI Taxonomy" id="938273"/>
    <lineage>
        <taxon>unclassified sequences</taxon>
        <taxon>metagenomes</taxon>
        <taxon>ecological metagenomes</taxon>
    </lineage>
</organism>
<dbReference type="AlphaFoldDB" id="A0A0W8FSD0"/>
<dbReference type="Pfam" id="PF09369">
    <property type="entry name" value="MZB"/>
    <property type="match status" value="1"/>
</dbReference>
<dbReference type="InterPro" id="IPR018973">
    <property type="entry name" value="MZB"/>
</dbReference>
<proteinExistence type="predicted"/>
<evidence type="ECO:0000313" key="2">
    <source>
        <dbReference type="EMBL" id="KUG23808.1"/>
    </source>
</evidence>
<gene>
    <name evidence="2" type="ORF">ASZ90_006404</name>
</gene>
<dbReference type="NCBIfam" id="NF038324">
    <property type="entry name" value="DrmB_fam"/>
    <property type="match status" value="1"/>
</dbReference>
<reference evidence="2" key="1">
    <citation type="journal article" date="2015" name="Proc. Natl. Acad. Sci. U.S.A.">
        <title>Networks of energetic and metabolic interactions define dynamics in microbial communities.</title>
        <authorList>
            <person name="Embree M."/>
            <person name="Liu J.K."/>
            <person name="Al-Bassam M.M."/>
            <person name="Zengler K."/>
        </authorList>
    </citation>
    <scope>NUCLEOTIDE SEQUENCE</scope>
</reference>
<accession>A0A0W8FSD0</accession>
<sequence>MNREVRIGQLIAPFGPGAIYTDRQGTPLVVCGLDHWFKVWDHISGLIQCQKPEEFQKFEPRLAALLRVDRFCRPPDFRSARQGQQAPPNAWLYTPAQRFPRWYRHSRTGEMKKFNLSAEILEKSQGGRWLPVRFIAVCAGGHLCEFPWKQWIGCQCPGDGNLYLTDRGGSELSSIRVECRTCPVGSSGRKGRTLAGTTVKPDLEHGEESSFQQAGISCPGERPWLGEGANEQGCGHPLVGALINQTNLYFPKTISAILLPDLQQHDSTITQLRNAIEQDAGACGIARTLWNMNMRPGAVALVQSSLINRGINSDPSQVEQALESLFSSAAAGMPCAAQPAIPDSDLLAFRRAEFNIIRSEVNDIENIPNLRVIPAEVPTDFTGWFARINLVERLRETRVFYGFDRLDQNPRPLDAMPDSAMRQLFRNPPVQRQEQWLPAVEVFGEGIYIELGEQKIEEWQSQNDVWLTNRLNDGFITRLSGVFQTLAPMNGADRKWASKYLLIHSLAHILINQLVFECGYSTASLRERLYISSDNRAPMAGMLIYTAAGDSEGTLGGLVRLGRPDRLGPIIRRALGRASWCSADPVCSENLGGQGSRLVNLAACHACTLLPETSCETINQGLDRAMIVGTPDNRQPGFMADLLDEVYSLE</sequence>
<name>A0A0W8FSD0_9ZZZZ</name>
<evidence type="ECO:0000259" key="1">
    <source>
        <dbReference type="Pfam" id="PF09369"/>
    </source>
</evidence>
<dbReference type="EMBL" id="LNQE01000886">
    <property type="protein sequence ID" value="KUG23808.1"/>
    <property type="molecule type" value="Genomic_DNA"/>
</dbReference>
<comment type="caution">
    <text evidence="2">The sequence shown here is derived from an EMBL/GenBank/DDBJ whole genome shotgun (WGS) entry which is preliminary data.</text>
</comment>
<dbReference type="InterPro" id="IPR047721">
    <property type="entry name" value="DrmB"/>
</dbReference>